<dbReference type="GO" id="GO:0005524">
    <property type="term" value="F:ATP binding"/>
    <property type="evidence" value="ECO:0007669"/>
    <property type="project" value="UniProtKB-UniRule"/>
</dbReference>
<dbReference type="PANTHER" id="PTHR47690">
    <property type="entry name" value="GLUCOKINASE"/>
    <property type="match status" value="1"/>
</dbReference>
<proteinExistence type="inferred from homology"/>
<protein>
    <recommendedName>
        <fullName evidence="3">Glucokinase</fullName>
        <ecNumber evidence="3">2.7.1.2</ecNumber>
    </recommendedName>
    <alternativeName>
        <fullName evidence="3">Glucose kinase</fullName>
    </alternativeName>
</protein>
<dbReference type="EC" id="2.7.1.2" evidence="3"/>
<dbReference type="GO" id="GO:0005829">
    <property type="term" value="C:cytosol"/>
    <property type="evidence" value="ECO:0007669"/>
    <property type="project" value="TreeGrafter"/>
</dbReference>
<evidence type="ECO:0000256" key="4">
    <source>
        <dbReference type="RuleBase" id="RU004046"/>
    </source>
</evidence>
<comment type="subcellular location">
    <subcellularLocation>
        <location evidence="3">Cytoplasm</location>
    </subcellularLocation>
</comment>
<keyword evidence="3" id="KW-0067">ATP-binding</keyword>
<comment type="catalytic activity">
    <reaction evidence="3">
        <text>D-glucose + ATP = D-glucose 6-phosphate + ADP + H(+)</text>
        <dbReference type="Rhea" id="RHEA:17825"/>
        <dbReference type="ChEBI" id="CHEBI:4167"/>
        <dbReference type="ChEBI" id="CHEBI:15378"/>
        <dbReference type="ChEBI" id="CHEBI:30616"/>
        <dbReference type="ChEBI" id="CHEBI:61548"/>
        <dbReference type="ChEBI" id="CHEBI:456216"/>
        <dbReference type="EC" id="2.7.1.2"/>
    </reaction>
</comment>
<keyword evidence="2 3" id="KW-0418">Kinase</keyword>
<dbReference type="InterPro" id="IPR003836">
    <property type="entry name" value="Glucokinase"/>
</dbReference>
<name>A0A4R5BHF0_9ACTN</name>
<comment type="caution">
    <text evidence="5">The sequence shown here is derived from an EMBL/GenBank/DDBJ whole genome shotgun (WGS) entry which is preliminary data.</text>
</comment>
<dbReference type="HAMAP" id="MF_00524">
    <property type="entry name" value="Glucokinase"/>
    <property type="match status" value="1"/>
</dbReference>
<keyword evidence="3" id="KW-0963">Cytoplasm</keyword>
<dbReference type="Pfam" id="PF02685">
    <property type="entry name" value="Glucokinase"/>
    <property type="match status" value="1"/>
</dbReference>
<dbReference type="SUPFAM" id="SSF53067">
    <property type="entry name" value="Actin-like ATPase domain"/>
    <property type="match status" value="1"/>
</dbReference>
<feature type="binding site" evidence="3">
    <location>
        <begin position="13"/>
        <end position="18"/>
    </location>
    <ligand>
        <name>ATP</name>
        <dbReference type="ChEBI" id="CHEBI:30616"/>
    </ligand>
</feature>
<evidence type="ECO:0000256" key="3">
    <source>
        <dbReference type="HAMAP-Rule" id="MF_00524"/>
    </source>
</evidence>
<evidence type="ECO:0000256" key="2">
    <source>
        <dbReference type="ARBA" id="ARBA00022777"/>
    </source>
</evidence>
<sequence length="333" mass="34007">MGPGGAGRPWLVADVGGTNARFALVDGPDGEPYRVRSLSTREHAGLAEAAAAYLERHAQGVRPSAACLAVAGPVAGGTFRLTNAGWPAGTPEAVRAHLGLPHLEIVNDFEALALALPRLGADDLVAVGGAPPPGADDAPLAVIGPGTGLGVAGLVPTLGGWVPLPGEGGQVDVPAATDREIEVMRLLRAERGAATAEHLLSGDGLVRTRRLLAQIDGVDAEPLDAAQISIRRDDPLCAETLLMFCGLLGSHAGNVALTLGARGGVYLGGGILPHIADVLRGSTFRSRFEAKPPVEDYMRAIPTALIVHPGPALVGATVRLAQSRPVPESLEPA</sequence>
<dbReference type="EMBL" id="SMKU01000093">
    <property type="protein sequence ID" value="TDD85165.1"/>
    <property type="molecule type" value="Genomic_DNA"/>
</dbReference>
<evidence type="ECO:0000313" key="6">
    <source>
        <dbReference type="Proteomes" id="UP000294513"/>
    </source>
</evidence>
<keyword evidence="3" id="KW-0324">Glycolysis</keyword>
<dbReference type="Proteomes" id="UP000294513">
    <property type="component" value="Unassembled WGS sequence"/>
</dbReference>
<dbReference type="InterPro" id="IPR043129">
    <property type="entry name" value="ATPase_NBD"/>
</dbReference>
<dbReference type="RefSeq" id="WP_131895077.1">
    <property type="nucleotide sequence ID" value="NZ_SMKU01000093.1"/>
</dbReference>
<evidence type="ECO:0000313" key="5">
    <source>
        <dbReference type="EMBL" id="TDD85165.1"/>
    </source>
</evidence>
<keyword evidence="6" id="KW-1185">Reference proteome</keyword>
<comment type="similarity">
    <text evidence="3 4">Belongs to the bacterial glucokinase family.</text>
</comment>
<dbReference type="GO" id="GO:0006096">
    <property type="term" value="P:glycolytic process"/>
    <property type="evidence" value="ECO:0007669"/>
    <property type="project" value="UniProtKB-UniRule"/>
</dbReference>
<dbReference type="GO" id="GO:0005536">
    <property type="term" value="F:D-glucose binding"/>
    <property type="evidence" value="ECO:0007669"/>
    <property type="project" value="InterPro"/>
</dbReference>
<organism evidence="5 6">
    <name type="scientific">Actinomadura rubrisoli</name>
    <dbReference type="NCBI Taxonomy" id="2530368"/>
    <lineage>
        <taxon>Bacteria</taxon>
        <taxon>Bacillati</taxon>
        <taxon>Actinomycetota</taxon>
        <taxon>Actinomycetes</taxon>
        <taxon>Streptosporangiales</taxon>
        <taxon>Thermomonosporaceae</taxon>
        <taxon>Actinomadura</taxon>
    </lineage>
</organism>
<evidence type="ECO:0000256" key="1">
    <source>
        <dbReference type="ARBA" id="ARBA00022679"/>
    </source>
</evidence>
<dbReference type="Gene3D" id="3.40.367.20">
    <property type="match status" value="1"/>
</dbReference>
<dbReference type="OrthoDB" id="9800595at2"/>
<gene>
    <name evidence="3 5" type="primary">glk</name>
    <name evidence="5" type="ORF">E1298_18965</name>
</gene>
<dbReference type="NCBIfam" id="TIGR00749">
    <property type="entry name" value="glk"/>
    <property type="match status" value="1"/>
</dbReference>
<dbReference type="GO" id="GO:0004340">
    <property type="term" value="F:glucokinase activity"/>
    <property type="evidence" value="ECO:0007669"/>
    <property type="project" value="UniProtKB-UniRule"/>
</dbReference>
<dbReference type="PANTHER" id="PTHR47690:SF1">
    <property type="entry name" value="GLUCOKINASE"/>
    <property type="match status" value="1"/>
</dbReference>
<accession>A0A4R5BHF0</accession>
<dbReference type="AlphaFoldDB" id="A0A4R5BHF0"/>
<dbReference type="InterPro" id="IPR050201">
    <property type="entry name" value="Bacterial_glucokinase"/>
</dbReference>
<keyword evidence="1 3" id="KW-0808">Transferase</keyword>
<keyword evidence="3" id="KW-0547">Nucleotide-binding</keyword>
<dbReference type="Gene3D" id="3.30.420.40">
    <property type="match status" value="1"/>
</dbReference>
<dbReference type="CDD" id="cd24008">
    <property type="entry name" value="ASKHA_NBD_GLK"/>
    <property type="match status" value="1"/>
</dbReference>
<reference evidence="5 6" key="1">
    <citation type="submission" date="2019-03" db="EMBL/GenBank/DDBJ databases">
        <title>Draft genome sequences of novel Actinobacteria.</title>
        <authorList>
            <person name="Sahin N."/>
            <person name="Ay H."/>
            <person name="Saygin H."/>
        </authorList>
    </citation>
    <scope>NUCLEOTIDE SEQUENCE [LARGE SCALE GENOMIC DNA]</scope>
    <source>
        <strain evidence="5 6">H3C3</strain>
    </source>
</reference>